<dbReference type="InterPro" id="IPR059166">
    <property type="entry name" value="PLD-like_cat"/>
</dbReference>
<proteinExistence type="predicted"/>
<keyword evidence="3" id="KW-1185">Reference proteome</keyword>
<dbReference type="Proteomes" id="UP000486602">
    <property type="component" value="Unassembled WGS sequence"/>
</dbReference>
<name>A0A7K3WV25_9FLAO</name>
<organism evidence="2 3">
    <name type="scientific">Cryomorpha ignava</name>
    <dbReference type="NCBI Taxonomy" id="101383"/>
    <lineage>
        <taxon>Bacteria</taxon>
        <taxon>Pseudomonadati</taxon>
        <taxon>Bacteroidota</taxon>
        <taxon>Flavobacteriia</taxon>
        <taxon>Flavobacteriales</taxon>
        <taxon>Cryomorphaceae</taxon>
        <taxon>Cryomorpha</taxon>
    </lineage>
</organism>
<dbReference type="RefSeq" id="WP_163286811.1">
    <property type="nucleotide sequence ID" value="NZ_JAAGVY010000050.1"/>
</dbReference>
<accession>A0A7K3WV25</accession>
<feature type="domain" description="Phospholipase D-like" evidence="1">
    <location>
        <begin position="15"/>
        <end position="125"/>
    </location>
</feature>
<evidence type="ECO:0000259" key="1">
    <source>
        <dbReference type="Pfam" id="PF13091"/>
    </source>
</evidence>
<dbReference type="EMBL" id="JAAGVY010000050">
    <property type="protein sequence ID" value="NEN25354.1"/>
    <property type="molecule type" value="Genomic_DNA"/>
</dbReference>
<evidence type="ECO:0000313" key="2">
    <source>
        <dbReference type="EMBL" id="NEN25354.1"/>
    </source>
</evidence>
<evidence type="ECO:0000313" key="3">
    <source>
        <dbReference type="Proteomes" id="UP000486602"/>
    </source>
</evidence>
<gene>
    <name evidence="2" type="ORF">G3O08_17805</name>
</gene>
<dbReference type="AlphaFoldDB" id="A0A7K3WV25"/>
<dbReference type="SUPFAM" id="SSF56024">
    <property type="entry name" value="Phospholipase D/nuclease"/>
    <property type="match status" value="1"/>
</dbReference>
<sequence length="242" mass="28271">MAKFLTTHGTAYHIEQLISGSKRQLVLVSPYLQLSKTFIERLCDAENRGVKIHIIYGKDELKSNEKQSLSRMPNLNLYYSHNLHAKCYLNESEMVITSMNMYEFSEKNNREMGVLISRKDDLDVYNDAVIEIQSIIKSSEPRELFKNKIERREEYHQNNPAVKSVQNTSGVCIRCSTDIPLNPEKPYCYSCYEIWSCYNNPDYREYACHSCGNDEPTSMFYPLCLDCFKGKPKKTKTRYRSM</sequence>
<dbReference type="InterPro" id="IPR025202">
    <property type="entry name" value="PLD-like_dom"/>
</dbReference>
<protein>
    <recommendedName>
        <fullName evidence="1">Phospholipase D-like domain-containing protein</fullName>
    </recommendedName>
</protein>
<reference evidence="2 3" key="1">
    <citation type="submission" date="2020-02" db="EMBL/GenBank/DDBJ databases">
        <title>Out from the shadows clarifying the taxonomy of the family Cryomorphaceae and related taxa by utilizing the GTDB taxonomic framework.</title>
        <authorList>
            <person name="Bowman J.P."/>
        </authorList>
    </citation>
    <scope>NUCLEOTIDE SEQUENCE [LARGE SCALE GENOMIC DNA]</scope>
    <source>
        <strain evidence="2 3">QSSC 1-22</strain>
    </source>
</reference>
<dbReference type="PROSITE" id="PS50096">
    <property type="entry name" value="IQ"/>
    <property type="match status" value="1"/>
</dbReference>
<dbReference type="Pfam" id="PF13091">
    <property type="entry name" value="PLDc_2"/>
    <property type="match status" value="1"/>
</dbReference>
<dbReference type="Gene3D" id="3.30.870.10">
    <property type="entry name" value="Endonuclease Chain A"/>
    <property type="match status" value="1"/>
</dbReference>
<comment type="caution">
    <text evidence="2">The sequence shown here is derived from an EMBL/GenBank/DDBJ whole genome shotgun (WGS) entry which is preliminary data.</text>
</comment>
<dbReference type="CDD" id="cd09176">
    <property type="entry name" value="PLDc_unchar6"/>
    <property type="match status" value="1"/>
</dbReference>